<dbReference type="Pfam" id="PF09335">
    <property type="entry name" value="VTT_dom"/>
    <property type="match status" value="1"/>
</dbReference>
<feature type="transmembrane region" description="Helical" evidence="6">
    <location>
        <begin position="202"/>
        <end position="220"/>
    </location>
</feature>
<organism evidence="8 9">
    <name type="scientific">Magnetospirillum gryphiswaldense (strain DSM 6361 / JCM 21280 / NBRC 15271 / MSR-1)</name>
    <dbReference type="NCBI Taxonomy" id="431944"/>
    <lineage>
        <taxon>Bacteria</taxon>
        <taxon>Pseudomonadati</taxon>
        <taxon>Pseudomonadota</taxon>
        <taxon>Alphaproteobacteria</taxon>
        <taxon>Rhodospirillales</taxon>
        <taxon>Rhodospirillaceae</taxon>
        <taxon>Magnetospirillum</taxon>
    </lineage>
</organism>
<keyword evidence="2 6" id="KW-1003">Cell membrane</keyword>
<evidence type="ECO:0000259" key="7">
    <source>
        <dbReference type="Pfam" id="PF09335"/>
    </source>
</evidence>
<comment type="similarity">
    <text evidence="6">Belongs to the TVP38/TMEM64 family.</text>
</comment>
<evidence type="ECO:0000313" key="9">
    <source>
        <dbReference type="Proteomes" id="UP000018922"/>
    </source>
</evidence>
<dbReference type="EMBL" id="HG794546">
    <property type="protein sequence ID" value="CDL00239.1"/>
    <property type="molecule type" value="Genomic_DNA"/>
</dbReference>
<keyword evidence="5 6" id="KW-0472">Membrane</keyword>
<dbReference type="STRING" id="1430440.MGMSRv2__3024"/>
<proteinExistence type="inferred from homology"/>
<accession>V6F454</accession>
<evidence type="ECO:0000256" key="5">
    <source>
        <dbReference type="ARBA" id="ARBA00023136"/>
    </source>
</evidence>
<dbReference type="eggNOG" id="COG0398">
    <property type="taxonomic scope" value="Bacteria"/>
</dbReference>
<keyword evidence="9" id="KW-1185">Reference proteome</keyword>
<gene>
    <name evidence="8" type="primary">ydjX</name>
    <name evidence="8" type="ordered locus">MGMSRv2__3024</name>
</gene>
<dbReference type="PANTHER" id="PTHR12677:SF59">
    <property type="entry name" value="GOLGI APPARATUS MEMBRANE PROTEIN TVP38-RELATED"/>
    <property type="match status" value="1"/>
</dbReference>
<evidence type="ECO:0000256" key="1">
    <source>
        <dbReference type="ARBA" id="ARBA00004651"/>
    </source>
</evidence>
<reference evidence="8 9" key="1">
    <citation type="journal article" date="2014" name="Genome Announc.">
        <title>Complete genome sequence of Magnetospirillum gryphiswaldense MSR-1.</title>
        <authorList>
            <person name="Wang X."/>
            <person name="Wang Q."/>
            <person name="Zhang W."/>
            <person name="Wang Y."/>
            <person name="Li L."/>
            <person name="Wen T."/>
            <person name="Zhang T."/>
            <person name="Zhang Y."/>
            <person name="Xu J."/>
            <person name="Hu J."/>
            <person name="Li S."/>
            <person name="Liu L."/>
            <person name="Liu J."/>
            <person name="Jiang W."/>
            <person name="Tian J."/>
            <person name="Li Y."/>
            <person name="Schuler D."/>
            <person name="Wang L."/>
            <person name="Li J."/>
        </authorList>
    </citation>
    <scope>NUCLEOTIDE SEQUENCE [LARGE SCALE GENOMIC DNA]</scope>
    <source>
        <strain evidence="9">DSM 6361 / JCM 21280 / NBRC 15271 / MSR-1</strain>
    </source>
</reference>
<keyword evidence="3 6" id="KW-0812">Transmembrane</keyword>
<evidence type="ECO:0000256" key="6">
    <source>
        <dbReference type="RuleBase" id="RU366058"/>
    </source>
</evidence>
<dbReference type="HOGENOM" id="CLU_038944_4_1_5"/>
<feature type="domain" description="VTT" evidence="7">
    <location>
        <begin position="76"/>
        <end position="191"/>
    </location>
</feature>
<feature type="transmembrane region" description="Helical" evidence="6">
    <location>
        <begin position="89"/>
        <end position="115"/>
    </location>
</feature>
<comment type="subcellular location">
    <subcellularLocation>
        <location evidence="1 6">Cell membrane</location>
        <topology evidence="1 6">Multi-pass membrane protein</topology>
    </subcellularLocation>
</comment>
<name>V6F454_MAGGM</name>
<evidence type="ECO:0000313" key="8">
    <source>
        <dbReference type="EMBL" id="CDL00239.1"/>
    </source>
</evidence>
<sequence>MSQAVTAKRHPLLDPRVLIRGLVLIATLALIGFLLEGIGLRALLDSAWVDTEVRGKGLWGEGLFLLVGAVVIAIGLPRQMVCFLGGYAFGFWLGTLLALTATLMGSMSAFYYARFMGRDFLARRFPGKIKRLDDFLAGNPLTMALILRLSPLSYGLAANIGAGVSGVRALPFFAGSAIGYLPQTIVFTLLGGGMQLDPVTNTILSALLFVVSTVLGLWLWRRYRAARGLPEDEGDEA</sequence>
<evidence type="ECO:0000256" key="3">
    <source>
        <dbReference type="ARBA" id="ARBA00022692"/>
    </source>
</evidence>
<protein>
    <recommendedName>
        <fullName evidence="6">TVP38/TMEM64 family membrane protein</fullName>
    </recommendedName>
</protein>
<feature type="transmembrane region" description="Helical" evidence="6">
    <location>
        <begin position="169"/>
        <end position="190"/>
    </location>
</feature>
<dbReference type="AlphaFoldDB" id="V6F454"/>
<dbReference type="GO" id="GO:0005886">
    <property type="term" value="C:plasma membrane"/>
    <property type="evidence" value="ECO:0007669"/>
    <property type="project" value="UniProtKB-SubCell"/>
</dbReference>
<dbReference type="InterPro" id="IPR015414">
    <property type="entry name" value="TMEM64"/>
</dbReference>
<feature type="transmembrane region" description="Helical" evidence="6">
    <location>
        <begin position="58"/>
        <end position="77"/>
    </location>
</feature>
<dbReference type="KEGG" id="mgy:MGMSRv2__3024"/>
<dbReference type="InterPro" id="IPR032816">
    <property type="entry name" value="VTT_dom"/>
</dbReference>
<keyword evidence="4 6" id="KW-1133">Transmembrane helix</keyword>
<dbReference type="Proteomes" id="UP000018922">
    <property type="component" value="Chromosome I"/>
</dbReference>
<evidence type="ECO:0000256" key="4">
    <source>
        <dbReference type="ARBA" id="ARBA00022989"/>
    </source>
</evidence>
<feature type="transmembrane region" description="Helical" evidence="6">
    <location>
        <begin position="17"/>
        <end position="38"/>
    </location>
</feature>
<evidence type="ECO:0000256" key="2">
    <source>
        <dbReference type="ARBA" id="ARBA00022475"/>
    </source>
</evidence>
<feature type="transmembrane region" description="Helical" evidence="6">
    <location>
        <begin position="135"/>
        <end position="157"/>
    </location>
</feature>
<dbReference type="PANTHER" id="PTHR12677">
    <property type="entry name" value="GOLGI APPARATUS MEMBRANE PROTEIN TVP38-RELATED"/>
    <property type="match status" value="1"/>
</dbReference>